<proteinExistence type="predicted"/>
<comment type="caution">
    <text evidence="2">The sequence shown here is derived from an EMBL/GenBank/DDBJ whole genome shotgun (WGS) entry which is preliminary data.</text>
</comment>
<organism evidence="2 3">
    <name type="scientific">Lolium multiflorum</name>
    <name type="common">Italian ryegrass</name>
    <name type="synonym">Lolium perenne subsp. multiflorum</name>
    <dbReference type="NCBI Taxonomy" id="4521"/>
    <lineage>
        <taxon>Eukaryota</taxon>
        <taxon>Viridiplantae</taxon>
        <taxon>Streptophyta</taxon>
        <taxon>Embryophyta</taxon>
        <taxon>Tracheophyta</taxon>
        <taxon>Spermatophyta</taxon>
        <taxon>Magnoliopsida</taxon>
        <taxon>Liliopsida</taxon>
        <taxon>Poales</taxon>
        <taxon>Poaceae</taxon>
        <taxon>BOP clade</taxon>
        <taxon>Pooideae</taxon>
        <taxon>Poodae</taxon>
        <taxon>Poeae</taxon>
        <taxon>Poeae Chloroplast Group 2 (Poeae type)</taxon>
        <taxon>Loliodinae</taxon>
        <taxon>Loliinae</taxon>
        <taxon>Lolium</taxon>
    </lineage>
</organism>
<sequence>MARKQRWRQLLLRPAAASFAWNSATARPPPLRFSAALSAAPPDSANARTSSLPAASALPASASSSRLRLRRGRDARSPCRLRRAITLHPRAKSAGAAHRLSADLSTPPTGGEVPERLRHVVRAAYLQARGRGGALALQAPRVHHVVRRAGSPSARRSSRRGRPCRRGSNAARRKELLAEGEAAGTAELG</sequence>
<name>A0AAD8X6B4_LOLMU</name>
<keyword evidence="3" id="KW-1185">Reference proteome</keyword>
<feature type="compositionally biased region" description="Basic residues" evidence="1">
    <location>
        <begin position="156"/>
        <end position="165"/>
    </location>
</feature>
<evidence type="ECO:0000313" key="3">
    <source>
        <dbReference type="Proteomes" id="UP001231189"/>
    </source>
</evidence>
<dbReference type="Proteomes" id="UP001231189">
    <property type="component" value="Unassembled WGS sequence"/>
</dbReference>
<evidence type="ECO:0000256" key="1">
    <source>
        <dbReference type="SAM" id="MobiDB-lite"/>
    </source>
</evidence>
<dbReference type="EMBL" id="JAUUTY010000001">
    <property type="protein sequence ID" value="KAK1698281.1"/>
    <property type="molecule type" value="Genomic_DNA"/>
</dbReference>
<gene>
    <name evidence="2" type="ORF">QYE76_014978</name>
</gene>
<dbReference type="AlphaFoldDB" id="A0AAD8X6B4"/>
<feature type="region of interest" description="Disordered" evidence="1">
    <location>
        <begin position="145"/>
        <end position="189"/>
    </location>
</feature>
<reference evidence="2" key="1">
    <citation type="submission" date="2023-07" db="EMBL/GenBank/DDBJ databases">
        <title>A chromosome-level genome assembly of Lolium multiflorum.</title>
        <authorList>
            <person name="Chen Y."/>
            <person name="Copetti D."/>
            <person name="Kolliker R."/>
            <person name="Studer B."/>
        </authorList>
    </citation>
    <scope>NUCLEOTIDE SEQUENCE</scope>
    <source>
        <strain evidence="2">02402/16</strain>
        <tissue evidence="2">Leaf</tissue>
    </source>
</reference>
<protein>
    <submittedName>
        <fullName evidence="2">Uncharacterized protein</fullName>
    </submittedName>
</protein>
<feature type="compositionally biased region" description="Basic residues" evidence="1">
    <location>
        <begin position="78"/>
        <end position="91"/>
    </location>
</feature>
<accession>A0AAD8X6B4</accession>
<feature type="compositionally biased region" description="Low complexity" evidence="1">
    <location>
        <begin position="42"/>
        <end position="66"/>
    </location>
</feature>
<feature type="region of interest" description="Disordered" evidence="1">
    <location>
        <begin position="42"/>
        <end position="113"/>
    </location>
</feature>
<evidence type="ECO:0000313" key="2">
    <source>
        <dbReference type="EMBL" id="KAK1698281.1"/>
    </source>
</evidence>
<feature type="compositionally biased region" description="Low complexity" evidence="1">
    <location>
        <begin position="179"/>
        <end position="189"/>
    </location>
</feature>